<gene>
    <name evidence="3" type="ORF">C0175_04815</name>
</gene>
<protein>
    <recommendedName>
        <fullName evidence="5">Lipopolysaccharide assembly protein A domain-containing protein</fullName>
    </recommendedName>
</protein>
<reference evidence="3 4" key="1">
    <citation type="submission" date="2018-01" db="EMBL/GenBank/DDBJ databases">
        <title>Metagenomic assembled genomes from two thermal pools in the Uzon Caldera, Kamchatka, Russia.</title>
        <authorList>
            <person name="Wilkins L."/>
            <person name="Ettinger C."/>
        </authorList>
    </citation>
    <scope>NUCLEOTIDE SEQUENCE [LARGE SCALE GENOMIC DNA]</scope>
    <source>
        <strain evidence="3">ARK-10</strain>
    </source>
</reference>
<evidence type="ECO:0000256" key="1">
    <source>
        <dbReference type="SAM" id="Coils"/>
    </source>
</evidence>
<dbReference type="EMBL" id="PNIX01000282">
    <property type="protein sequence ID" value="PMP81791.1"/>
    <property type="molecule type" value="Genomic_DNA"/>
</dbReference>
<name>A0A2J6X5F8_9BACT</name>
<evidence type="ECO:0000313" key="4">
    <source>
        <dbReference type="Proteomes" id="UP000236910"/>
    </source>
</evidence>
<comment type="caution">
    <text evidence="3">The sequence shown here is derived from an EMBL/GenBank/DDBJ whole genome shotgun (WGS) entry which is preliminary data.</text>
</comment>
<dbReference type="Proteomes" id="UP000236910">
    <property type="component" value="Unassembled WGS sequence"/>
</dbReference>
<evidence type="ECO:0000313" key="3">
    <source>
        <dbReference type="EMBL" id="PMP81791.1"/>
    </source>
</evidence>
<proteinExistence type="predicted"/>
<evidence type="ECO:0008006" key="5">
    <source>
        <dbReference type="Google" id="ProtNLM"/>
    </source>
</evidence>
<feature type="transmembrane region" description="Helical" evidence="2">
    <location>
        <begin position="43"/>
        <end position="67"/>
    </location>
</feature>
<keyword evidence="1" id="KW-0175">Coiled coil</keyword>
<sequence>MKKIGALLIVLLVLSGISAWFLLLNISYFTSVNLFGYMINNVTSGTLVIVSFILGGILIWFISFIAYNIEIQQLKAQIQKTAAEQQSSKKEEEQKVEK</sequence>
<evidence type="ECO:0000256" key="2">
    <source>
        <dbReference type="SAM" id="Phobius"/>
    </source>
</evidence>
<organism evidence="3 4">
    <name type="scientific">Caldisericum exile</name>
    <dbReference type="NCBI Taxonomy" id="693075"/>
    <lineage>
        <taxon>Bacteria</taxon>
        <taxon>Pseudomonadati</taxon>
        <taxon>Caldisericota/Cryosericota group</taxon>
        <taxon>Caldisericota</taxon>
        <taxon>Caldisericia</taxon>
        <taxon>Caldisericales</taxon>
        <taxon>Caldisericaceae</taxon>
        <taxon>Caldisericum</taxon>
    </lineage>
</organism>
<keyword evidence="2" id="KW-0812">Transmembrane</keyword>
<accession>A0A2J6X5F8</accession>
<dbReference type="AlphaFoldDB" id="A0A2J6X5F8"/>
<keyword evidence="2" id="KW-1133">Transmembrane helix</keyword>
<feature type="coiled-coil region" evidence="1">
    <location>
        <begin position="64"/>
        <end position="95"/>
    </location>
</feature>
<keyword evidence="2" id="KW-0472">Membrane</keyword>
<dbReference type="GO" id="GO:0005886">
    <property type="term" value="C:plasma membrane"/>
    <property type="evidence" value="ECO:0007669"/>
    <property type="project" value="InterPro"/>
</dbReference>